<dbReference type="Proteomes" id="UP001157167">
    <property type="component" value="Unassembled WGS sequence"/>
</dbReference>
<proteinExistence type="predicted"/>
<organism evidence="2 3">
    <name type="scientific">Zoogloea oryzae</name>
    <dbReference type="NCBI Taxonomy" id="310767"/>
    <lineage>
        <taxon>Bacteria</taxon>
        <taxon>Pseudomonadati</taxon>
        <taxon>Pseudomonadota</taxon>
        <taxon>Betaproteobacteria</taxon>
        <taxon>Rhodocyclales</taxon>
        <taxon>Zoogloeaceae</taxon>
        <taxon>Zoogloea</taxon>
    </lineage>
</organism>
<evidence type="ECO:0000259" key="1">
    <source>
        <dbReference type="Pfam" id="PF06890"/>
    </source>
</evidence>
<protein>
    <recommendedName>
        <fullName evidence="1">Bacteriophage Mu Gp45 N-terminal domain-containing protein</fullName>
    </recommendedName>
</protein>
<dbReference type="Pfam" id="PF06890">
    <property type="entry name" value="Phage_Mu_Gp45"/>
    <property type="match status" value="1"/>
</dbReference>
<accession>A0ABQ6FDY4</accession>
<reference evidence="3" key="1">
    <citation type="journal article" date="2019" name="Int. J. Syst. Evol. Microbiol.">
        <title>The Global Catalogue of Microorganisms (GCM) 10K type strain sequencing project: providing services to taxonomists for standard genome sequencing and annotation.</title>
        <authorList>
            <consortium name="The Broad Institute Genomics Platform"/>
            <consortium name="The Broad Institute Genome Sequencing Center for Infectious Disease"/>
            <person name="Wu L."/>
            <person name="Ma J."/>
        </authorList>
    </citation>
    <scope>NUCLEOTIDE SEQUENCE [LARGE SCALE GENOMIC DNA]</scope>
    <source>
        <strain evidence="3">NBRC 102407</strain>
    </source>
</reference>
<comment type="caution">
    <text evidence="2">The sequence shown here is derived from an EMBL/GenBank/DDBJ whole genome shotgun (WGS) entry which is preliminary data.</text>
</comment>
<feature type="domain" description="Bacteriophage Mu Gp45 N-terminal" evidence="1">
    <location>
        <begin position="28"/>
        <end position="79"/>
    </location>
</feature>
<evidence type="ECO:0000313" key="2">
    <source>
        <dbReference type="EMBL" id="GLT22700.1"/>
    </source>
</evidence>
<sequence length="189" mass="19617">MSVLQQVWGRLQMLVAQGKVLGIGKGKVQVRVLDEEVLDNVRHAMPYGFSHHPTGGEAYMMFPAGDRTHGIALVVGDKRYQMDLQGGEVAIHDADGNHVHLKAGGEIEIKASTLVRVDAPKVEATGDVLISGNLVVMGHAQAVGFFGPAGSAASLAGGAAVVGDFTVNGKDVGDGHRHHVGGATTEGVI</sequence>
<gene>
    <name evidence="2" type="ORF">GCM10007933_21600</name>
</gene>
<dbReference type="InterPro" id="IPR053861">
    <property type="entry name" value="Phage_Mu_Gp45_N"/>
</dbReference>
<dbReference type="InterPro" id="IPR014462">
    <property type="entry name" value="Phage_Mu_Gp45"/>
</dbReference>
<dbReference type="RefSeq" id="WP_284187986.1">
    <property type="nucleotide sequence ID" value="NZ_BSPX01000029.1"/>
</dbReference>
<dbReference type="EMBL" id="BSPX01000029">
    <property type="protein sequence ID" value="GLT22700.1"/>
    <property type="molecule type" value="Genomic_DNA"/>
</dbReference>
<name>A0ABQ6FDY4_9RHOO</name>
<keyword evidence="3" id="KW-1185">Reference proteome</keyword>
<evidence type="ECO:0000313" key="3">
    <source>
        <dbReference type="Proteomes" id="UP001157167"/>
    </source>
</evidence>
<dbReference type="PIRSF" id="PIRSF012337">
    <property type="entry name" value="gp45"/>
    <property type="match status" value="1"/>
</dbReference>